<sequence length="326" mass="35805">MRASDVLLHLQELTADQWGLFTTAQAKRQGIIGTELSRASRAGHIEPIIHGVHRLVGTPSDQYESLRAAWLGTDPGRPAHERLGDENGVVVSGTTAAWLHGIGDLPPEPCEFSSPTRRQSRRPDLRFRRRFIPQDARTIAEGLPVTTVEQTIGDLVRDRTDESLVVDCLLDAFDRGQLRTDVLATALDPEDAGRGAARRDDLLRAAGLDGESMVHRVAESPLGSAIAVRAFEPFLAEVRKMMGTKALDDVLRRKFPSTLPASRSFVAPELVKGFGLPPVMTRDFRLPPEVLRGFHLPPEVVEAWRSSFSVAGPARGPRTPSQDREV</sequence>
<dbReference type="RefSeq" id="WP_162229703.1">
    <property type="nucleotide sequence ID" value="NZ_WMHZ01000011.1"/>
</dbReference>
<dbReference type="Pfam" id="PF13338">
    <property type="entry name" value="AbiEi_4"/>
    <property type="match status" value="1"/>
</dbReference>
<reference evidence="3 4" key="1">
    <citation type="submission" date="2019-11" db="EMBL/GenBank/DDBJ databases">
        <title>Draft genome sequence of Kocuria indica DP-K7, a methyl red degrading Actinobacterium.</title>
        <authorList>
            <person name="Kumaran S."/>
            <person name="Tischler D."/>
            <person name="Ngo A.C.R."/>
            <person name="Schultes F."/>
        </authorList>
    </citation>
    <scope>NUCLEOTIDE SEQUENCE [LARGE SCALE GENOMIC DNA]</scope>
    <source>
        <strain evidence="3 4">DP-K7</strain>
    </source>
</reference>
<evidence type="ECO:0000313" key="4">
    <source>
        <dbReference type="Proteomes" id="UP000471026"/>
    </source>
</evidence>
<evidence type="ECO:0000259" key="2">
    <source>
        <dbReference type="Pfam" id="PF13338"/>
    </source>
</evidence>
<proteinExistence type="predicted"/>
<organism evidence="3 4">
    <name type="scientific">Kocuria marina subsp. indica</name>
    <dbReference type="NCBI Taxonomy" id="1049583"/>
    <lineage>
        <taxon>Bacteria</taxon>
        <taxon>Bacillati</taxon>
        <taxon>Actinomycetota</taxon>
        <taxon>Actinomycetes</taxon>
        <taxon>Micrococcales</taxon>
        <taxon>Micrococcaceae</taxon>
        <taxon>Kocuria</taxon>
    </lineage>
</organism>
<dbReference type="EMBL" id="WMHZ01000011">
    <property type="protein sequence ID" value="NDO78357.1"/>
    <property type="molecule type" value="Genomic_DNA"/>
</dbReference>
<evidence type="ECO:0000313" key="3">
    <source>
        <dbReference type="EMBL" id="NDO78357.1"/>
    </source>
</evidence>
<dbReference type="Pfam" id="PF09407">
    <property type="entry name" value="AbiEi_1"/>
    <property type="match status" value="1"/>
</dbReference>
<dbReference type="InterPro" id="IPR025159">
    <property type="entry name" value="AbiEi_N"/>
</dbReference>
<accession>A0A6N9R0D7</accession>
<dbReference type="AlphaFoldDB" id="A0A6N9R0D7"/>
<gene>
    <name evidence="3" type="ORF">GKZ75_09015</name>
</gene>
<comment type="caution">
    <text evidence="3">The sequence shown here is derived from an EMBL/GenBank/DDBJ whole genome shotgun (WGS) entry which is preliminary data.</text>
</comment>
<dbReference type="InterPro" id="IPR018547">
    <property type="entry name" value="AbiEi_C"/>
</dbReference>
<feature type="domain" description="AbiEi antitoxin C-terminal" evidence="1">
    <location>
        <begin position="93"/>
        <end position="173"/>
    </location>
</feature>
<protein>
    <submittedName>
        <fullName evidence="3">Transcriptional regulator</fullName>
    </submittedName>
</protein>
<feature type="domain" description="AbiEi antitoxin N-terminal" evidence="2">
    <location>
        <begin position="10"/>
        <end position="55"/>
    </location>
</feature>
<name>A0A6N9R0D7_9MICC</name>
<evidence type="ECO:0000259" key="1">
    <source>
        <dbReference type="Pfam" id="PF09407"/>
    </source>
</evidence>
<dbReference type="Proteomes" id="UP000471026">
    <property type="component" value="Unassembled WGS sequence"/>
</dbReference>